<dbReference type="InterPro" id="IPR018389">
    <property type="entry name" value="DctP_fam"/>
</dbReference>
<feature type="binding site" evidence="5">
    <location>
        <position position="212"/>
    </location>
    <ligand>
        <name>Na(+)</name>
        <dbReference type="ChEBI" id="CHEBI:29101"/>
    </ligand>
</feature>
<feature type="binding site" evidence="5">
    <location>
        <position position="237"/>
    </location>
    <ligand>
        <name>substrate</name>
    </ligand>
</feature>
<dbReference type="PIRSF" id="PIRSF039026">
    <property type="entry name" value="SiaP"/>
    <property type="match status" value="1"/>
</dbReference>
<keyword evidence="3" id="KW-0574">Periplasm</keyword>
<sequence length="359" mass="38042">MKRRTLLSGAAFGAAALTLAAPAVAQNKRVLKLVGTFPRGFPGLGHAAENIAKQVTAATEGALTVEYFGGGELVPPYAVNDAVSTGAAEMGHSSPYFAAGKIKASMYYTNMPYGLSAAELGGWIRYGGGQALWDESYAPFNLKPFWAGSSMAQAGGWFKKPINSLDDMQGLKMRIAGLGGAIMQKIGVSSVNLPAGEIFPALQSGVVDAAEFVGPWNDKALGLAKVAPHYYMPAPHETGAGLECIVRQDVWEEFTPAQKVIVESIISAVADETTTAFAYNNVVALQQLMSDGVTPSVFPDDVVAALGKASVEVFEAYPEGDEMAQKIHAPYVEYVKQAVYCGKLLEGQMYADRARAWGI</sequence>
<evidence type="ECO:0000313" key="7">
    <source>
        <dbReference type="EMBL" id="SFE54420.1"/>
    </source>
</evidence>
<evidence type="ECO:0000256" key="2">
    <source>
        <dbReference type="ARBA" id="ARBA00022729"/>
    </source>
</evidence>
<proteinExistence type="predicted"/>
<keyword evidence="2 6" id="KW-0732">Signal</keyword>
<dbReference type="Pfam" id="PF03480">
    <property type="entry name" value="DctP"/>
    <property type="match status" value="1"/>
</dbReference>
<evidence type="ECO:0000256" key="3">
    <source>
        <dbReference type="ARBA" id="ARBA00022764"/>
    </source>
</evidence>
<dbReference type="GO" id="GO:0046872">
    <property type="term" value="F:metal ion binding"/>
    <property type="evidence" value="ECO:0007669"/>
    <property type="project" value="UniProtKB-KW"/>
</dbReference>
<dbReference type="NCBIfam" id="NF037995">
    <property type="entry name" value="TRAP_S1"/>
    <property type="match status" value="1"/>
</dbReference>
<keyword evidence="5" id="KW-0479">Metal-binding</keyword>
<dbReference type="AlphaFoldDB" id="A0A1I2BGW6"/>
<gene>
    <name evidence="7" type="ORF">SAMN04488523_10878</name>
</gene>
<evidence type="ECO:0000256" key="1">
    <source>
        <dbReference type="ARBA" id="ARBA00004418"/>
    </source>
</evidence>
<dbReference type="OrthoDB" id="9780733at2"/>
<accession>A0A1I2BGW6</accession>
<dbReference type="RefSeq" id="WP_093924114.1">
    <property type="nucleotide sequence ID" value="NZ_FOMW01000008.1"/>
</dbReference>
<dbReference type="Gene3D" id="3.40.190.10">
    <property type="entry name" value="Periplasmic binding protein-like II"/>
    <property type="match status" value="1"/>
</dbReference>
<feature type="binding site" evidence="4">
    <location>
        <position position="153"/>
    </location>
    <ligand>
        <name>substrate</name>
    </ligand>
</feature>
<dbReference type="PANTHER" id="PTHR33376">
    <property type="match status" value="1"/>
</dbReference>
<feature type="binding site" evidence="4">
    <location>
        <position position="174"/>
    </location>
    <ligand>
        <name>substrate</name>
    </ligand>
</feature>
<keyword evidence="8" id="KW-1185">Reference proteome</keyword>
<feature type="chain" id="PRO_5011623862" evidence="6">
    <location>
        <begin position="26"/>
        <end position="359"/>
    </location>
</feature>
<dbReference type="Gene3D" id="3.40.190.170">
    <property type="entry name" value="Bacterial extracellular solute-binding protein, family 7"/>
    <property type="match status" value="1"/>
</dbReference>
<organism evidence="7 8">
    <name type="scientific">Sulfitobacter brevis</name>
    <dbReference type="NCBI Taxonomy" id="74348"/>
    <lineage>
        <taxon>Bacteria</taxon>
        <taxon>Pseudomonadati</taxon>
        <taxon>Pseudomonadota</taxon>
        <taxon>Alphaproteobacteria</taxon>
        <taxon>Rhodobacterales</taxon>
        <taxon>Roseobacteraceae</taxon>
        <taxon>Sulfitobacter</taxon>
    </lineage>
</organism>
<dbReference type="GO" id="GO:0055085">
    <property type="term" value="P:transmembrane transport"/>
    <property type="evidence" value="ECO:0007669"/>
    <property type="project" value="InterPro"/>
</dbReference>
<name>A0A1I2BGW6_9RHOB</name>
<dbReference type="PANTHER" id="PTHR33376:SF5">
    <property type="entry name" value="EXTRACYTOPLASMIC SOLUTE RECEPTOR PROTEIN"/>
    <property type="match status" value="1"/>
</dbReference>
<dbReference type="GO" id="GO:0031317">
    <property type="term" value="C:tripartite ATP-independent periplasmic transporter complex"/>
    <property type="evidence" value="ECO:0007669"/>
    <property type="project" value="InterPro"/>
</dbReference>
<dbReference type="InterPro" id="IPR026289">
    <property type="entry name" value="SBP_TakP-like"/>
</dbReference>
<dbReference type="STRING" id="74348.SAMN04488523_10878"/>
<evidence type="ECO:0000256" key="6">
    <source>
        <dbReference type="SAM" id="SignalP"/>
    </source>
</evidence>
<evidence type="ECO:0000256" key="5">
    <source>
        <dbReference type="PIRSR" id="PIRSR039026-2"/>
    </source>
</evidence>
<evidence type="ECO:0000256" key="4">
    <source>
        <dbReference type="PIRSR" id="PIRSR039026-1"/>
    </source>
</evidence>
<dbReference type="InterPro" id="IPR038404">
    <property type="entry name" value="TRAP_DctP_sf"/>
</dbReference>
<dbReference type="Proteomes" id="UP000198977">
    <property type="component" value="Unassembled WGS sequence"/>
</dbReference>
<dbReference type="EMBL" id="FOMW01000008">
    <property type="protein sequence ID" value="SFE54420.1"/>
    <property type="molecule type" value="Genomic_DNA"/>
</dbReference>
<evidence type="ECO:0000313" key="8">
    <source>
        <dbReference type="Proteomes" id="UP000198977"/>
    </source>
</evidence>
<dbReference type="GO" id="GO:0042597">
    <property type="term" value="C:periplasmic space"/>
    <property type="evidence" value="ECO:0007669"/>
    <property type="project" value="UniProtKB-SubCell"/>
</dbReference>
<feature type="signal peptide" evidence="6">
    <location>
        <begin position="1"/>
        <end position="25"/>
    </location>
</feature>
<dbReference type="CDD" id="cd13604">
    <property type="entry name" value="PBP2_TRAP_ketoacid_lactate_like"/>
    <property type="match status" value="1"/>
</dbReference>
<reference evidence="7 8" key="1">
    <citation type="submission" date="2016-10" db="EMBL/GenBank/DDBJ databases">
        <authorList>
            <person name="de Groot N.N."/>
        </authorList>
    </citation>
    <scope>NUCLEOTIDE SEQUENCE [LARGE SCALE GENOMIC DNA]</scope>
    <source>
        <strain evidence="7 8">DSM 11443</strain>
    </source>
</reference>
<feature type="binding site" evidence="5">
    <location>
        <position position="211"/>
    </location>
    <ligand>
        <name>substrate</name>
    </ligand>
</feature>
<protein>
    <submittedName>
        <fullName evidence="7">TRAP-type mannitol/chloroaromatic compound transport system, substrate-binding protein</fullName>
    </submittedName>
</protein>
<comment type="subcellular location">
    <subcellularLocation>
        <location evidence="1">Periplasm</location>
    </subcellularLocation>
</comment>